<accession>A0A7M5XJ18</accession>
<feature type="region of interest" description="Disordered" evidence="1">
    <location>
        <begin position="296"/>
        <end position="369"/>
    </location>
</feature>
<dbReference type="InterPro" id="IPR008942">
    <property type="entry name" value="ENTH_VHS"/>
</dbReference>
<dbReference type="AlphaFoldDB" id="A0A7M5XJ18"/>
<dbReference type="Gene3D" id="1.25.40.90">
    <property type="match status" value="1"/>
</dbReference>
<feature type="region of interest" description="Disordered" evidence="1">
    <location>
        <begin position="402"/>
        <end position="425"/>
    </location>
</feature>
<dbReference type="GO" id="GO:0031124">
    <property type="term" value="P:mRNA 3'-end processing"/>
    <property type="evidence" value="ECO:0007669"/>
    <property type="project" value="TreeGrafter"/>
</dbReference>
<feature type="compositionally biased region" description="Polar residues" evidence="1">
    <location>
        <begin position="355"/>
        <end position="369"/>
    </location>
</feature>
<dbReference type="EnsemblMetazoa" id="CLYHEMT024080.1">
    <property type="protein sequence ID" value="CLYHEMP024080.1"/>
    <property type="gene ID" value="CLYHEMG024080"/>
</dbReference>
<dbReference type="PROSITE" id="PS51391">
    <property type="entry name" value="CID"/>
    <property type="match status" value="1"/>
</dbReference>
<dbReference type="CDD" id="cd16981">
    <property type="entry name" value="CID_RPRD_like"/>
    <property type="match status" value="1"/>
</dbReference>
<dbReference type="PANTHER" id="PTHR12460:SF0">
    <property type="entry name" value="CID DOMAIN-CONTAINING PROTEIN-RELATED"/>
    <property type="match status" value="1"/>
</dbReference>
<evidence type="ECO:0000259" key="2">
    <source>
        <dbReference type="PROSITE" id="PS51391"/>
    </source>
</evidence>
<protein>
    <recommendedName>
        <fullName evidence="2">CID domain-containing protein</fullName>
    </recommendedName>
</protein>
<proteinExistence type="predicted"/>
<dbReference type="GeneID" id="136817477"/>
<dbReference type="RefSeq" id="XP_066929907.1">
    <property type="nucleotide sequence ID" value="XM_067073806.1"/>
</dbReference>
<dbReference type="SUPFAM" id="SSF48464">
    <property type="entry name" value="ENTH/VHS domain"/>
    <property type="match status" value="1"/>
</dbReference>
<feature type="domain" description="CID" evidence="2">
    <location>
        <begin position="1"/>
        <end position="129"/>
    </location>
</feature>
<reference evidence="3" key="1">
    <citation type="submission" date="2021-01" db="UniProtKB">
        <authorList>
            <consortium name="EnsemblMetazoa"/>
        </authorList>
    </citation>
    <scope>IDENTIFICATION</scope>
</reference>
<organism evidence="3 4">
    <name type="scientific">Clytia hemisphaerica</name>
    <dbReference type="NCBI Taxonomy" id="252671"/>
    <lineage>
        <taxon>Eukaryota</taxon>
        <taxon>Metazoa</taxon>
        <taxon>Cnidaria</taxon>
        <taxon>Hydrozoa</taxon>
        <taxon>Hydroidolina</taxon>
        <taxon>Leptothecata</taxon>
        <taxon>Obeliida</taxon>
        <taxon>Clytiidae</taxon>
        <taxon>Clytia</taxon>
    </lineage>
</organism>
<dbReference type="GO" id="GO:0000993">
    <property type="term" value="F:RNA polymerase II complex binding"/>
    <property type="evidence" value="ECO:0007669"/>
    <property type="project" value="TreeGrafter"/>
</dbReference>
<feature type="compositionally biased region" description="Low complexity" evidence="1">
    <location>
        <begin position="402"/>
        <end position="415"/>
    </location>
</feature>
<dbReference type="PANTHER" id="PTHR12460">
    <property type="entry name" value="CYCLIN-DEPENDENT KINASE INHIBITOR-RELATED PROTEIN"/>
    <property type="match status" value="1"/>
</dbReference>
<evidence type="ECO:0000313" key="4">
    <source>
        <dbReference type="Proteomes" id="UP000594262"/>
    </source>
</evidence>
<dbReference type="InterPro" id="IPR006569">
    <property type="entry name" value="CID_dom"/>
</dbReference>
<name>A0A7M5XJ18_9CNID</name>
<feature type="compositionally biased region" description="Basic and acidic residues" evidence="1">
    <location>
        <begin position="296"/>
        <end position="311"/>
    </location>
</feature>
<dbReference type="SMART" id="SM00582">
    <property type="entry name" value="RPR"/>
    <property type="match status" value="1"/>
</dbReference>
<evidence type="ECO:0000313" key="3">
    <source>
        <dbReference type="EnsemblMetazoa" id="CLYHEMP024080.1"/>
    </source>
</evidence>
<dbReference type="Pfam" id="PF04818">
    <property type="entry name" value="CID"/>
    <property type="match status" value="1"/>
</dbReference>
<sequence>MATFAESLETKLKSLEPSQTGIQTLSLWIIHHRHHSGIITNAWVDRVKKAKVEKRISLFYLANDVIQNGRKKAKDLVTAFGKAFLDVIHLYRESKNKSQVERVLSIWVERNVYEAGYVNKLKELLNNGVAPQPTSPVKTSPLKVQQKRSSVSSNSNVVQSSTKKGVPPNFKVSTLLMSIKKSVSLDSDAERKSKKLEGMRIDATSVDSIKNVKDRSSVGHFHKEFDDSKIMLEDYINTLRHNVQEKQKILPLLNSSEAFYALAQDEAKVIVNAYKTFGNRLNSMKRKLDVKISKLEDDASRTPEEQTDSRGHKMRSSSGGSIQDMDLDSESEEEDVPSSQAYNPSTAPSHEDLAQQGSTPSFLPTNGGMTSFLDSSASAQLLLQQQPMMMSTDIAAIATQQQAVQPDVFQQQQQQRFRRSTKHSS</sequence>
<dbReference type="Gene3D" id="6.10.250.2560">
    <property type="match status" value="1"/>
</dbReference>
<feature type="compositionally biased region" description="Basic residues" evidence="1">
    <location>
        <begin position="416"/>
        <end position="425"/>
    </location>
</feature>
<dbReference type="Proteomes" id="UP000594262">
    <property type="component" value="Unplaced"/>
</dbReference>
<feature type="compositionally biased region" description="Low complexity" evidence="1">
    <location>
        <begin position="143"/>
        <end position="164"/>
    </location>
</feature>
<feature type="region of interest" description="Disordered" evidence="1">
    <location>
        <begin position="129"/>
        <end position="165"/>
    </location>
</feature>
<keyword evidence="4" id="KW-1185">Reference proteome</keyword>
<dbReference type="OrthoDB" id="5977929at2759"/>
<feature type="compositionally biased region" description="Acidic residues" evidence="1">
    <location>
        <begin position="325"/>
        <end position="336"/>
    </location>
</feature>
<evidence type="ECO:0000256" key="1">
    <source>
        <dbReference type="SAM" id="MobiDB-lite"/>
    </source>
</evidence>